<dbReference type="HOGENOM" id="CLU_019597_2_1_6"/>
<dbReference type="PANTHER" id="PTHR10229">
    <property type="entry name" value="GTP-BINDING PROTEIN HFLX"/>
    <property type="match status" value="1"/>
</dbReference>
<dbReference type="InterPro" id="IPR016496">
    <property type="entry name" value="GTPase_HflX"/>
</dbReference>
<dbReference type="SUPFAM" id="SSF54980">
    <property type="entry name" value="EF-G C-terminal domain-like"/>
    <property type="match status" value="1"/>
</dbReference>
<feature type="binding site" evidence="7">
    <location>
        <begin position="317"/>
        <end position="320"/>
    </location>
    <ligand>
        <name>GTP</name>
        <dbReference type="ChEBI" id="CHEBI:37565"/>
    </ligand>
</feature>
<feature type="binding site" evidence="7">
    <location>
        <begin position="229"/>
        <end position="233"/>
    </location>
    <ligand>
        <name>GTP</name>
        <dbReference type="ChEBI" id="CHEBI:37565"/>
    </ligand>
</feature>
<dbReference type="Gene3D" id="6.10.250.2860">
    <property type="match status" value="1"/>
</dbReference>
<comment type="subunit">
    <text evidence="6">Monomer. Associates with the 50S ribosomal subunit.</text>
</comment>
<organism evidence="10 11">
    <name type="scientific">Candidatus Ishikawaella capsulata Mpkobe</name>
    <dbReference type="NCBI Taxonomy" id="476281"/>
    <lineage>
        <taxon>Bacteria</taxon>
        <taxon>Pseudomonadati</taxon>
        <taxon>Pseudomonadota</taxon>
        <taxon>Gammaproteobacteria</taxon>
        <taxon>Enterobacterales</taxon>
        <taxon>Enterobacteriaceae</taxon>
        <taxon>Candidatus Ishikawella</taxon>
    </lineage>
</organism>
<evidence type="ECO:0000256" key="6">
    <source>
        <dbReference type="HAMAP-Rule" id="MF_00900"/>
    </source>
</evidence>
<evidence type="ECO:0000259" key="9">
    <source>
        <dbReference type="PROSITE" id="PS51705"/>
    </source>
</evidence>
<dbReference type="InterPro" id="IPR035647">
    <property type="entry name" value="EFG_III/V"/>
</dbReference>
<comment type="cofactor">
    <cofactor evidence="8">
        <name>Mg(2+)</name>
        <dbReference type="ChEBI" id="CHEBI:18420"/>
    </cofactor>
</comment>
<dbReference type="InterPro" id="IPR025121">
    <property type="entry name" value="GTPase_HflX_N"/>
</dbReference>
<dbReference type="GO" id="GO:0005737">
    <property type="term" value="C:cytoplasm"/>
    <property type="evidence" value="ECO:0007669"/>
    <property type="project" value="UniProtKB-SubCell"/>
</dbReference>
<comment type="subcellular location">
    <subcellularLocation>
        <location evidence="6">Cytoplasm</location>
    </subcellularLocation>
    <text evidence="6">May associate with membranes.</text>
</comment>
<dbReference type="PROSITE" id="PS51705">
    <property type="entry name" value="G_HFLX"/>
    <property type="match status" value="1"/>
</dbReference>
<dbReference type="Pfam" id="PF13167">
    <property type="entry name" value="GTP-bdg_N"/>
    <property type="match status" value="1"/>
</dbReference>
<feature type="binding site" evidence="7">
    <location>
        <begin position="343"/>
        <end position="345"/>
    </location>
    <ligand>
        <name>GTP</name>
        <dbReference type="ChEBI" id="CHEBI:37565"/>
    </ligand>
</feature>
<keyword evidence="5 6" id="KW-0342">GTP-binding</keyword>
<proteinExistence type="inferred from homology"/>
<dbReference type="GO" id="GO:0005525">
    <property type="term" value="F:GTP binding"/>
    <property type="evidence" value="ECO:0007669"/>
    <property type="project" value="UniProtKB-UniRule"/>
</dbReference>
<protein>
    <recommendedName>
        <fullName evidence="6">GTPase HflX</fullName>
    </recommendedName>
    <alternativeName>
        <fullName evidence="6">GTP-binding protein HflX</fullName>
    </alternativeName>
</protein>
<dbReference type="InterPro" id="IPR045498">
    <property type="entry name" value="HflX_C"/>
</dbReference>
<dbReference type="GO" id="GO:0097216">
    <property type="term" value="F:guanosine tetraphosphate binding"/>
    <property type="evidence" value="ECO:0007669"/>
    <property type="project" value="UniProtKB-ARBA"/>
</dbReference>
<name>C5WCI1_9ENTR</name>
<dbReference type="NCBIfam" id="NF008280">
    <property type="entry name" value="PRK11058.1"/>
    <property type="match status" value="1"/>
</dbReference>
<evidence type="ECO:0000256" key="7">
    <source>
        <dbReference type="PIRSR" id="PIRSR006809-1"/>
    </source>
</evidence>
<evidence type="ECO:0000313" key="11">
    <source>
        <dbReference type="Proteomes" id="UP000061704"/>
    </source>
</evidence>
<feature type="binding site" evidence="7">
    <location>
        <begin position="204"/>
        <end position="211"/>
    </location>
    <ligand>
        <name>GTP</name>
        <dbReference type="ChEBI" id="CHEBI:37565"/>
    </ligand>
</feature>
<dbReference type="GO" id="GO:0003924">
    <property type="term" value="F:GTPase activity"/>
    <property type="evidence" value="ECO:0007669"/>
    <property type="project" value="UniProtKB-UniRule"/>
</dbReference>
<feature type="binding site" evidence="8">
    <location>
        <position position="231"/>
    </location>
    <ligand>
        <name>Mg(2+)</name>
        <dbReference type="ChEBI" id="CHEBI:18420"/>
    </ligand>
</feature>
<evidence type="ECO:0000256" key="1">
    <source>
        <dbReference type="ARBA" id="ARBA00022490"/>
    </source>
</evidence>
<dbReference type="CDD" id="cd01878">
    <property type="entry name" value="HflX"/>
    <property type="match status" value="1"/>
</dbReference>
<dbReference type="Pfam" id="PF16360">
    <property type="entry name" value="GTP-bdg_M"/>
    <property type="match status" value="1"/>
</dbReference>
<dbReference type="SUPFAM" id="SSF52540">
    <property type="entry name" value="P-loop containing nucleoside triphosphate hydrolases"/>
    <property type="match status" value="1"/>
</dbReference>
<evidence type="ECO:0000256" key="2">
    <source>
        <dbReference type="ARBA" id="ARBA00022723"/>
    </source>
</evidence>
<dbReference type="KEGG" id="icp:ICMP_176"/>
<evidence type="ECO:0000256" key="8">
    <source>
        <dbReference type="PIRSR" id="PIRSR006809-2"/>
    </source>
</evidence>
<sequence length="426" mass="48735">MIYYDIGEYAILVHIICFPEKDIEYLQEFKKLVFSADMKVVYTVISKCKTLNPKYLVGEGKALEIADLVQANRASSVIFNHILTPSQERNLQRLFKCCVVDRTGIILNIFAKRAKTYESKLQVELAQLRHIATRLVCGWTHLERQKGGIGLRGGPGETQLETDRRLLRKRIRQINWRLQSIKKQREQGRHARSKANINTISLIGYTNAGKSTLFNNITSANVYTADQFFATLDMTLRRLYIANVGEVILADTIGFISHLPYNLVAAFQATLQEISHANLLLHVVDATNIRINENIKSVNSVLENIKKKEITTLIIMNKIDKLEYFEPRIDRNEENIPVRVWISAHTGHGIPLLLTAISEILAREMKQCTLLLPANSGKLRSNLYKLKVIQKEWNEPDGSIILNINIPIVDWKRLCKKEPYLNSFIV</sequence>
<feature type="binding site" evidence="8">
    <location>
        <position position="211"/>
    </location>
    <ligand>
        <name>Mg(2+)</name>
        <dbReference type="ChEBI" id="CHEBI:18420"/>
    </ligand>
</feature>
<evidence type="ECO:0000313" key="10">
    <source>
        <dbReference type="EMBL" id="BAH83037.1"/>
    </source>
</evidence>
<keyword evidence="3 6" id="KW-0547">Nucleotide-binding</keyword>
<dbReference type="PANTHER" id="PTHR10229:SF0">
    <property type="entry name" value="GTP-BINDING PROTEIN 6-RELATED"/>
    <property type="match status" value="1"/>
</dbReference>
<comment type="similarity">
    <text evidence="6">Belongs to the TRAFAC class OBG-HflX-like GTPase superfamily. HflX GTPase family.</text>
</comment>
<dbReference type="RefSeq" id="WP_041068901.1">
    <property type="nucleotide sequence ID" value="NZ_AP010872.1"/>
</dbReference>
<dbReference type="STRING" id="476281.ICMP_176"/>
<dbReference type="InterPro" id="IPR042108">
    <property type="entry name" value="GTPase_HflX_N_sf"/>
</dbReference>
<dbReference type="AlphaFoldDB" id="C5WCI1"/>
<accession>C5WCI1</accession>
<keyword evidence="2 8" id="KW-0479">Metal-binding</keyword>
<reference evidence="10 11" key="1">
    <citation type="journal article" date="2011" name="Genome Biol. Evol.">
        <title>Reductive evolution of bacterial genome in insect gut environment.</title>
        <authorList>
            <person name="Nikoh N."/>
            <person name="Hosokawa T."/>
            <person name="Ohshima K."/>
            <person name="Hattori M."/>
            <person name="Fukatsu T."/>
        </authorList>
    </citation>
    <scope>NUCLEOTIDE SEQUENCE [LARGE SCALE GENOMIC DNA]</scope>
    <source>
        <strain evidence="10 11">Mpkobe</strain>
    </source>
</reference>
<dbReference type="EMBL" id="AP010872">
    <property type="protein sequence ID" value="BAH83037.1"/>
    <property type="molecule type" value="Genomic_DNA"/>
</dbReference>
<dbReference type="FunFam" id="3.40.50.11060:FF:000001">
    <property type="entry name" value="GTPase HflX"/>
    <property type="match status" value="1"/>
</dbReference>
<dbReference type="GO" id="GO:0046872">
    <property type="term" value="F:metal ion binding"/>
    <property type="evidence" value="ECO:0007669"/>
    <property type="project" value="UniProtKB-KW"/>
</dbReference>
<dbReference type="HAMAP" id="MF_00900">
    <property type="entry name" value="GTPase_HflX"/>
    <property type="match status" value="1"/>
</dbReference>
<evidence type="ECO:0000256" key="4">
    <source>
        <dbReference type="ARBA" id="ARBA00022842"/>
    </source>
</evidence>
<dbReference type="Pfam" id="PF01926">
    <property type="entry name" value="MMR_HSR1"/>
    <property type="match status" value="1"/>
</dbReference>
<keyword evidence="1 6" id="KW-0963">Cytoplasm</keyword>
<dbReference type="InterPro" id="IPR032305">
    <property type="entry name" value="GTP-bd_M"/>
</dbReference>
<feature type="domain" description="Hflx-type G" evidence="9">
    <location>
        <begin position="198"/>
        <end position="365"/>
    </location>
</feature>
<evidence type="ECO:0000256" key="3">
    <source>
        <dbReference type="ARBA" id="ARBA00022741"/>
    </source>
</evidence>
<dbReference type="PRINTS" id="PR00326">
    <property type="entry name" value="GTP1OBG"/>
</dbReference>
<keyword evidence="4 8" id="KW-0460">Magnesium</keyword>
<dbReference type="InterPro" id="IPR006073">
    <property type="entry name" value="GTP-bd"/>
</dbReference>
<dbReference type="PIRSF" id="PIRSF006809">
    <property type="entry name" value="GTP-binding_hflX_prd"/>
    <property type="match status" value="1"/>
</dbReference>
<dbReference type="Gene3D" id="3.40.50.11060">
    <property type="entry name" value="GTPase HflX, N-terminal domain"/>
    <property type="match status" value="1"/>
</dbReference>
<feature type="binding site" evidence="7">
    <location>
        <begin position="251"/>
        <end position="254"/>
    </location>
    <ligand>
        <name>GTP</name>
        <dbReference type="ChEBI" id="CHEBI:37565"/>
    </ligand>
</feature>
<comment type="function">
    <text evidence="6">GTPase that associates with the 50S ribosomal subunit and may have a role during protein synthesis or ribosome biogenesis.</text>
</comment>
<dbReference type="GO" id="GO:0043022">
    <property type="term" value="F:ribosome binding"/>
    <property type="evidence" value="ECO:0007669"/>
    <property type="project" value="TreeGrafter"/>
</dbReference>
<dbReference type="Pfam" id="PF19275">
    <property type="entry name" value="HflX_C"/>
    <property type="match status" value="1"/>
</dbReference>
<dbReference type="NCBIfam" id="TIGR03156">
    <property type="entry name" value="GTP_HflX"/>
    <property type="match status" value="1"/>
</dbReference>
<dbReference type="Proteomes" id="UP000061704">
    <property type="component" value="Chromosome"/>
</dbReference>
<dbReference type="OrthoDB" id="9812272at2"/>
<keyword evidence="11" id="KW-1185">Reference proteome</keyword>
<gene>
    <name evidence="6 10" type="primary">hflX</name>
    <name evidence="10" type="ORF">ICMP_176</name>
</gene>
<dbReference type="InterPro" id="IPR027417">
    <property type="entry name" value="P-loop_NTPase"/>
</dbReference>
<evidence type="ECO:0000256" key="5">
    <source>
        <dbReference type="ARBA" id="ARBA00023134"/>
    </source>
</evidence>
<dbReference type="FunFam" id="3.40.50.300:FF:000173">
    <property type="entry name" value="GTPase HflX"/>
    <property type="match status" value="1"/>
</dbReference>
<dbReference type="Gene3D" id="3.40.50.300">
    <property type="entry name" value="P-loop containing nucleotide triphosphate hydrolases"/>
    <property type="match status" value="1"/>
</dbReference>
<dbReference type="InterPro" id="IPR030394">
    <property type="entry name" value="G_HFLX_dom"/>
</dbReference>